<gene>
    <name evidence="3" type="ORF">HUK68_08275</name>
</gene>
<dbReference type="Proteomes" id="UP000509579">
    <property type="component" value="Chromosome"/>
</dbReference>
<feature type="signal peptide" evidence="1">
    <location>
        <begin position="1"/>
        <end position="25"/>
    </location>
</feature>
<dbReference type="Pfam" id="PF07603">
    <property type="entry name" value="Lcl_C"/>
    <property type="match status" value="1"/>
</dbReference>
<protein>
    <submittedName>
        <fullName evidence="3">DUF1566 domain-containing protein</fullName>
    </submittedName>
</protein>
<accession>A0A6N1X0W9</accession>
<keyword evidence="1" id="KW-0732">Signal</keyword>
<organism evidence="3 4">
    <name type="scientific">Comamonas antarctica</name>
    <dbReference type="NCBI Taxonomy" id="2743470"/>
    <lineage>
        <taxon>Bacteria</taxon>
        <taxon>Pseudomonadati</taxon>
        <taxon>Pseudomonadota</taxon>
        <taxon>Betaproteobacteria</taxon>
        <taxon>Burkholderiales</taxon>
        <taxon>Comamonadaceae</taxon>
        <taxon>Comamonas</taxon>
    </lineage>
</organism>
<dbReference type="InterPro" id="IPR011460">
    <property type="entry name" value="Lcl_C"/>
</dbReference>
<evidence type="ECO:0000259" key="2">
    <source>
        <dbReference type="Pfam" id="PF07603"/>
    </source>
</evidence>
<dbReference type="AlphaFoldDB" id="A0A6N1X0W9"/>
<dbReference type="RefSeq" id="WP_175503764.1">
    <property type="nucleotide sequence ID" value="NZ_CAURQT010000015.1"/>
</dbReference>
<dbReference type="EMBL" id="CP054840">
    <property type="protein sequence ID" value="QKV52887.1"/>
    <property type="molecule type" value="Genomic_DNA"/>
</dbReference>
<feature type="domain" description="Lcl C-terminal" evidence="2">
    <location>
        <begin position="45"/>
        <end position="185"/>
    </location>
</feature>
<reference evidence="3 4" key="1">
    <citation type="submission" date="2020-06" db="EMBL/GenBank/DDBJ databases">
        <title>Acidovorax antarctica sp. nov., isolated from Corinth ice sheet soil, Antarctic Fields Peninsula.</title>
        <authorList>
            <person name="Xu Q."/>
            <person name="Peng F."/>
        </authorList>
    </citation>
    <scope>NUCLEOTIDE SEQUENCE [LARGE SCALE GENOMIC DNA]</scope>
    <source>
        <strain evidence="3 4">16-35-5</strain>
    </source>
</reference>
<sequence>MLPATSLRVPRLLLWSLLAGAPLHAQTATGAATPQLQLSADGSEVHDLRARLAWPRCLQGMQWRQQRCEGTPQRLSYREAQKLAQSLQQADGLRWRLPRAKELQRLRQQAAPGDEATLLPGVPGDWHWTGTAAVNAAAVNPYSYDQTGPARNRLAAQQAWAVDWATGRADGETGRANLLLVRLVRPLPAP</sequence>
<proteinExistence type="predicted"/>
<name>A0A6N1X0W9_9BURK</name>
<dbReference type="KEGG" id="aant:HUK68_08275"/>
<evidence type="ECO:0000256" key="1">
    <source>
        <dbReference type="SAM" id="SignalP"/>
    </source>
</evidence>
<evidence type="ECO:0000313" key="4">
    <source>
        <dbReference type="Proteomes" id="UP000509579"/>
    </source>
</evidence>
<keyword evidence="4" id="KW-1185">Reference proteome</keyword>
<evidence type="ECO:0000313" key="3">
    <source>
        <dbReference type="EMBL" id="QKV52887.1"/>
    </source>
</evidence>
<feature type="chain" id="PRO_5026663186" evidence="1">
    <location>
        <begin position="26"/>
        <end position="190"/>
    </location>
</feature>